<dbReference type="InterPro" id="IPR036721">
    <property type="entry name" value="RCK_C_sf"/>
</dbReference>
<evidence type="ECO:0000256" key="1">
    <source>
        <dbReference type="SAM" id="Phobius"/>
    </source>
</evidence>
<keyword evidence="1" id="KW-0812">Transmembrane</keyword>
<evidence type="ECO:0000259" key="2">
    <source>
        <dbReference type="PROSITE" id="PS51202"/>
    </source>
</evidence>
<name>X1FBY3_9ZZZZ</name>
<keyword evidence="1" id="KW-1133">Transmembrane helix</keyword>
<sequence>ALSGFTDTNAGIRAPLLAGSLVLVILVSRSTVVYRLMKKVIVSVLKRNRSLRLTDYHDILGISKGYSISQMRVKNNSWQKGRSLKELDLRKEGTIILAIRRKVENEEIIVMPHGGIVIEEDDLLTVYGRDEAVNCLFTRPAGAEGDEIHRIRVDQGNALRELGN</sequence>
<dbReference type="PROSITE" id="PS51202">
    <property type="entry name" value="RCK_C"/>
    <property type="match status" value="1"/>
</dbReference>
<protein>
    <recommendedName>
        <fullName evidence="2">RCK C-terminal domain-containing protein</fullName>
    </recommendedName>
</protein>
<dbReference type="GO" id="GO:0006813">
    <property type="term" value="P:potassium ion transport"/>
    <property type="evidence" value="ECO:0007669"/>
    <property type="project" value="InterPro"/>
</dbReference>
<gene>
    <name evidence="3" type="ORF">S03H2_16669</name>
</gene>
<dbReference type="SUPFAM" id="SSF116726">
    <property type="entry name" value="TrkA C-terminal domain-like"/>
    <property type="match status" value="1"/>
</dbReference>
<proteinExistence type="predicted"/>
<organism evidence="3">
    <name type="scientific">marine sediment metagenome</name>
    <dbReference type="NCBI Taxonomy" id="412755"/>
    <lineage>
        <taxon>unclassified sequences</taxon>
        <taxon>metagenomes</taxon>
        <taxon>ecological metagenomes</taxon>
    </lineage>
</organism>
<dbReference type="AlphaFoldDB" id="X1FBY3"/>
<evidence type="ECO:0000313" key="3">
    <source>
        <dbReference type="EMBL" id="GAH42447.1"/>
    </source>
</evidence>
<dbReference type="GO" id="GO:0008324">
    <property type="term" value="F:monoatomic cation transmembrane transporter activity"/>
    <property type="evidence" value="ECO:0007669"/>
    <property type="project" value="InterPro"/>
</dbReference>
<keyword evidence="1" id="KW-0472">Membrane</keyword>
<accession>X1FBY3</accession>
<dbReference type="Pfam" id="PF02080">
    <property type="entry name" value="TrkA_C"/>
    <property type="match status" value="1"/>
</dbReference>
<comment type="caution">
    <text evidence="3">The sequence shown here is derived from an EMBL/GenBank/DDBJ whole genome shotgun (WGS) entry which is preliminary data.</text>
</comment>
<dbReference type="Gene3D" id="3.30.70.1450">
    <property type="entry name" value="Regulator of K+ conductance, C-terminal domain"/>
    <property type="match status" value="1"/>
</dbReference>
<dbReference type="EMBL" id="BARU01008530">
    <property type="protein sequence ID" value="GAH42447.1"/>
    <property type="molecule type" value="Genomic_DNA"/>
</dbReference>
<dbReference type="InterPro" id="IPR006037">
    <property type="entry name" value="RCK_C"/>
</dbReference>
<reference evidence="3" key="1">
    <citation type="journal article" date="2014" name="Front. Microbiol.">
        <title>High frequency of phylogenetically diverse reductive dehalogenase-homologous genes in deep subseafloor sedimentary metagenomes.</title>
        <authorList>
            <person name="Kawai M."/>
            <person name="Futagami T."/>
            <person name="Toyoda A."/>
            <person name="Takaki Y."/>
            <person name="Nishi S."/>
            <person name="Hori S."/>
            <person name="Arai W."/>
            <person name="Tsubouchi T."/>
            <person name="Morono Y."/>
            <person name="Uchiyama I."/>
            <person name="Ito T."/>
            <person name="Fujiyama A."/>
            <person name="Inagaki F."/>
            <person name="Takami H."/>
        </authorList>
    </citation>
    <scope>NUCLEOTIDE SEQUENCE</scope>
    <source>
        <strain evidence="3">Expedition CK06-06</strain>
    </source>
</reference>
<feature type="transmembrane region" description="Helical" evidence="1">
    <location>
        <begin position="12"/>
        <end position="37"/>
    </location>
</feature>
<feature type="domain" description="RCK C-terminal" evidence="2">
    <location>
        <begin position="54"/>
        <end position="142"/>
    </location>
</feature>
<feature type="non-terminal residue" evidence="3">
    <location>
        <position position="1"/>
    </location>
</feature>